<evidence type="ECO:0000256" key="1">
    <source>
        <dbReference type="ARBA" id="ARBA00005820"/>
    </source>
</evidence>
<dbReference type="SMART" id="SM00028">
    <property type="entry name" value="TPR"/>
    <property type="match status" value="8"/>
</dbReference>
<evidence type="ECO:0000256" key="4">
    <source>
        <dbReference type="ARBA" id="ARBA00023163"/>
    </source>
</evidence>
<dbReference type="GO" id="GO:0003677">
    <property type="term" value="F:DNA binding"/>
    <property type="evidence" value="ECO:0007669"/>
    <property type="project" value="UniProtKB-UniRule"/>
</dbReference>
<dbReference type="PROSITE" id="PS50005">
    <property type="entry name" value="TPR"/>
    <property type="match status" value="3"/>
</dbReference>
<dbReference type="SMART" id="SM00862">
    <property type="entry name" value="Trans_reg_C"/>
    <property type="match status" value="1"/>
</dbReference>
<keyword evidence="5" id="KW-0802">TPR repeat</keyword>
<dbReference type="RefSeq" id="WP_197001635.1">
    <property type="nucleotide sequence ID" value="NZ_BONS01000028.1"/>
</dbReference>
<evidence type="ECO:0000256" key="2">
    <source>
        <dbReference type="ARBA" id="ARBA00023015"/>
    </source>
</evidence>
<dbReference type="InterPro" id="IPR005158">
    <property type="entry name" value="BTAD"/>
</dbReference>
<comment type="similarity">
    <text evidence="1">Belongs to the AfsR/DnrI/RedD regulatory family.</text>
</comment>
<keyword evidence="3 6" id="KW-0238">DNA-binding</keyword>
<organism evidence="8 9">
    <name type="scientific">Longispora fulva</name>
    <dbReference type="NCBI Taxonomy" id="619741"/>
    <lineage>
        <taxon>Bacteria</taxon>
        <taxon>Bacillati</taxon>
        <taxon>Actinomycetota</taxon>
        <taxon>Actinomycetes</taxon>
        <taxon>Micromonosporales</taxon>
        <taxon>Micromonosporaceae</taxon>
        <taxon>Longispora</taxon>
    </lineage>
</organism>
<feature type="domain" description="OmpR/PhoB-type" evidence="7">
    <location>
        <begin position="1"/>
        <end position="97"/>
    </location>
</feature>
<keyword evidence="4" id="KW-0804">Transcription</keyword>
<dbReference type="Pfam" id="PF03704">
    <property type="entry name" value="BTAD"/>
    <property type="match status" value="1"/>
</dbReference>
<dbReference type="GO" id="GO:0000160">
    <property type="term" value="P:phosphorelay signal transduction system"/>
    <property type="evidence" value="ECO:0007669"/>
    <property type="project" value="InterPro"/>
</dbReference>
<evidence type="ECO:0000256" key="6">
    <source>
        <dbReference type="PROSITE-ProRule" id="PRU01091"/>
    </source>
</evidence>
<name>A0A8J7G7D5_9ACTN</name>
<dbReference type="Gene3D" id="3.40.50.300">
    <property type="entry name" value="P-loop containing nucleotide triphosphate hydrolases"/>
    <property type="match status" value="1"/>
</dbReference>
<dbReference type="SUPFAM" id="SSF52540">
    <property type="entry name" value="P-loop containing nucleoside triphosphate hydrolases"/>
    <property type="match status" value="1"/>
</dbReference>
<dbReference type="InterPro" id="IPR002182">
    <property type="entry name" value="NB-ARC"/>
</dbReference>
<dbReference type="Pfam" id="PF13374">
    <property type="entry name" value="TPR_10"/>
    <property type="match status" value="1"/>
</dbReference>
<dbReference type="InterPro" id="IPR011990">
    <property type="entry name" value="TPR-like_helical_dom_sf"/>
</dbReference>
<comment type="caution">
    <text evidence="8">The sequence shown here is derived from an EMBL/GenBank/DDBJ whole genome shotgun (WGS) entry which is preliminary data.</text>
</comment>
<keyword evidence="2" id="KW-0805">Transcription regulation</keyword>
<gene>
    <name evidence="8" type="ORF">IW245_000584</name>
</gene>
<dbReference type="CDD" id="cd15831">
    <property type="entry name" value="BTAD"/>
    <property type="match status" value="1"/>
</dbReference>
<dbReference type="GO" id="GO:0006355">
    <property type="term" value="P:regulation of DNA-templated transcription"/>
    <property type="evidence" value="ECO:0007669"/>
    <property type="project" value="InterPro"/>
</dbReference>
<feature type="repeat" description="TPR" evidence="5">
    <location>
        <begin position="914"/>
        <end position="947"/>
    </location>
</feature>
<dbReference type="InterPro" id="IPR027417">
    <property type="entry name" value="P-loop_NTPase"/>
</dbReference>
<sequence>MEFRILGGVEVLVGGRAVDVGTRRMQRRVLGLLLLHLNAPLTVERMIDLLWGADAPGSARGALQVHVSRLRSVLAAEHADRHGVRLLTATGGYLLEGAPELVDAHRFRSLCGRAREADDPATRGRLLGEALDLWSGPPLGDLATERIRCEHLAGWEDLRVSAVEWRAEAALAVGDPSGVLAELAAVRAGHPSRERLVELHMLALYRSGARAEALAEFERARDRLAEETGLDPRAELAELHARILRSDPTLDLRVEPAPTGPAPAQLPPVHYDFVGRDDELGHLDALLTGRDAAAGAVVISTIAGVGGIGKTALAVHWSHRVRDRFPDGQIYLNLQGYSAAAPLRPIDALVRVLTAFGVKGDKVPTEVEEATDLYRSVVADKRVLVVLDNAATAEQVRPLLPSNAGSLALVTSRDRLSSLIAKGGATRLTLGILPLDRSLELLARVIGADRAAAEPAASARLVALCGHLPLAIRITAALLLEQPDKSITAHADELAATDRLTALGIADDEQASVRAAFDQSYRGLTGEQAGLFRLLGLFPGEDVTSDGAASLAGTSPAEARALLDRLAAGHLVETTGSGRYTMHDLLAEYARNLCAAQDPPEARSAALVRLFDFYLSTSAAAMDQLHPGDSRSGLSGSVPPFPDQGTAAAWLDAERVSLLAMAGHDPAGDLARPTIELAELLFRYSDDRGHYNDGLTLHSHALTAARALGDDDALRGAHNLLGVAYMRLSRYERALEHLGEALSLVAPDDPIAEAPVCNNIGIIYFRLGRYEDAQTYLRRAYEGHRAMDAQLNAVRSASNLAVVLGRLGRYHEALGHLRDTLDYHVSAGNRDREGLTLDNLAYFECRIGEYERATEHHLRALAIFQEMGNRLMEVNVLANLAVVLGRQGRHAEAVAHLEKALAHRREIGARAAEGAGLTALGTVYHLWGRPDEAREQFQRALSLGRDIGEPSLVTEAMIGLGLAECRLGRPAEAVQHHREALESARRTGERYLEAGALAGLGAAYVALGDRDTAREYRREALALYTAMGLPEAAEIRRLVS</sequence>
<evidence type="ECO:0000256" key="5">
    <source>
        <dbReference type="PROSITE-ProRule" id="PRU00339"/>
    </source>
</evidence>
<proteinExistence type="inferred from homology"/>
<dbReference type="Gene3D" id="1.10.10.10">
    <property type="entry name" value="Winged helix-like DNA-binding domain superfamily/Winged helix DNA-binding domain"/>
    <property type="match status" value="2"/>
</dbReference>
<feature type="repeat" description="TPR" evidence="5">
    <location>
        <begin position="715"/>
        <end position="748"/>
    </location>
</feature>
<dbReference type="InterPro" id="IPR019734">
    <property type="entry name" value="TPR_rpt"/>
</dbReference>
<dbReference type="SUPFAM" id="SSF46894">
    <property type="entry name" value="C-terminal effector domain of the bipartite response regulators"/>
    <property type="match status" value="1"/>
</dbReference>
<evidence type="ECO:0000313" key="9">
    <source>
        <dbReference type="Proteomes" id="UP000622552"/>
    </source>
</evidence>
<dbReference type="SMART" id="SM01043">
    <property type="entry name" value="BTAD"/>
    <property type="match status" value="1"/>
</dbReference>
<dbReference type="PROSITE" id="PS51755">
    <property type="entry name" value="OMPR_PHOB"/>
    <property type="match status" value="1"/>
</dbReference>
<keyword evidence="9" id="KW-1185">Reference proteome</keyword>
<accession>A0A8J7G7D5</accession>
<dbReference type="AlphaFoldDB" id="A0A8J7G7D5"/>
<evidence type="ECO:0000313" key="8">
    <source>
        <dbReference type="EMBL" id="MBG6134390.1"/>
    </source>
</evidence>
<dbReference type="Gene3D" id="1.25.40.10">
    <property type="entry name" value="Tetratricopeptide repeat domain"/>
    <property type="match status" value="3"/>
</dbReference>
<dbReference type="Pfam" id="PF13424">
    <property type="entry name" value="TPR_12"/>
    <property type="match status" value="3"/>
</dbReference>
<dbReference type="SUPFAM" id="SSF48452">
    <property type="entry name" value="TPR-like"/>
    <property type="match status" value="3"/>
</dbReference>
<dbReference type="EMBL" id="JADOUF010000001">
    <property type="protein sequence ID" value="MBG6134390.1"/>
    <property type="molecule type" value="Genomic_DNA"/>
</dbReference>
<reference evidence="8" key="1">
    <citation type="submission" date="2020-11" db="EMBL/GenBank/DDBJ databases">
        <title>Sequencing the genomes of 1000 actinobacteria strains.</title>
        <authorList>
            <person name="Klenk H.-P."/>
        </authorList>
    </citation>
    <scope>NUCLEOTIDE SEQUENCE</scope>
    <source>
        <strain evidence="8">DSM 45356</strain>
    </source>
</reference>
<dbReference type="PRINTS" id="PR00364">
    <property type="entry name" value="DISEASERSIST"/>
</dbReference>
<dbReference type="Proteomes" id="UP000622552">
    <property type="component" value="Unassembled WGS sequence"/>
</dbReference>
<dbReference type="PANTHER" id="PTHR35807">
    <property type="entry name" value="TRANSCRIPTIONAL REGULATOR REDD-RELATED"/>
    <property type="match status" value="1"/>
</dbReference>
<dbReference type="PANTHER" id="PTHR35807:SF1">
    <property type="entry name" value="TRANSCRIPTIONAL REGULATOR REDD"/>
    <property type="match status" value="1"/>
</dbReference>
<dbReference type="InterPro" id="IPR001867">
    <property type="entry name" value="OmpR/PhoB-type_DNA-bd"/>
</dbReference>
<dbReference type="InterPro" id="IPR016032">
    <property type="entry name" value="Sig_transdc_resp-reg_C-effctor"/>
</dbReference>
<feature type="DNA-binding region" description="OmpR/PhoB-type" evidence="6">
    <location>
        <begin position="1"/>
        <end position="97"/>
    </location>
</feature>
<protein>
    <submittedName>
        <fullName evidence="8">Tetratricopeptide (TPR) repeat protein/DNA-binding SARP family transcriptional activator</fullName>
    </submittedName>
</protein>
<evidence type="ECO:0000256" key="3">
    <source>
        <dbReference type="ARBA" id="ARBA00023125"/>
    </source>
</evidence>
<dbReference type="InterPro" id="IPR036388">
    <property type="entry name" value="WH-like_DNA-bd_sf"/>
</dbReference>
<dbReference type="InterPro" id="IPR051677">
    <property type="entry name" value="AfsR-DnrI-RedD_regulator"/>
</dbReference>
<dbReference type="Pfam" id="PF00931">
    <property type="entry name" value="NB-ARC"/>
    <property type="match status" value="1"/>
</dbReference>
<feature type="repeat" description="TPR" evidence="5">
    <location>
        <begin position="994"/>
        <end position="1027"/>
    </location>
</feature>
<evidence type="ECO:0000259" key="7">
    <source>
        <dbReference type="PROSITE" id="PS51755"/>
    </source>
</evidence>
<dbReference type="Pfam" id="PF00486">
    <property type="entry name" value="Trans_reg_C"/>
    <property type="match status" value="1"/>
</dbReference>
<dbReference type="GO" id="GO:0043531">
    <property type="term" value="F:ADP binding"/>
    <property type="evidence" value="ECO:0007669"/>
    <property type="project" value="InterPro"/>
</dbReference>